<evidence type="ECO:0000313" key="2">
    <source>
        <dbReference type="EMBL" id="MFD2796483.1"/>
    </source>
</evidence>
<dbReference type="InterPro" id="IPR002938">
    <property type="entry name" value="FAD-bd"/>
</dbReference>
<gene>
    <name evidence="2" type="ORF">ACFS27_23175</name>
</gene>
<dbReference type="PRINTS" id="PR00420">
    <property type="entry name" value="RNGMNOXGNASE"/>
</dbReference>
<dbReference type="PANTHER" id="PTHR46865">
    <property type="entry name" value="OXIDOREDUCTASE-RELATED"/>
    <property type="match status" value="1"/>
</dbReference>
<evidence type="ECO:0000313" key="3">
    <source>
        <dbReference type="Proteomes" id="UP001597479"/>
    </source>
</evidence>
<dbReference type="SUPFAM" id="SSF51905">
    <property type="entry name" value="FAD/NAD(P)-binding domain"/>
    <property type="match status" value="1"/>
</dbReference>
<protein>
    <submittedName>
        <fullName evidence="2">FAD-dependent monooxygenase</fullName>
    </submittedName>
</protein>
<dbReference type="RefSeq" id="WP_377188145.1">
    <property type="nucleotide sequence ID" value="NZ_JBHUOG010000002.1"/>
</dbReference>
<keyword evidence="3" id="KW-1185">Reference proteome</keyword>
<dbReference type="GO" id="GO:0004497">
    <property type="term" value="F:monooxygenase activity"/>
    <property type="evidence" value="ECO:0007669"/>
    <property type="project" value="UniProtKB-KW"/>
</dbReference>
<sequence length="406" mass="44756">MNKPRALVVGMGIGGLATALRLHEIGWETVLVERAPERRAAGYFIGLFNTGRAAADRLGVLDAIGNRTNPEGINYDVERDGRRRPGLGFGDLPGEPRLLMRGDVENALYDTVKLLAQMRFGTTPVAIDEKPDGVDVTLRTTDTGGAQEQSTETTERFDLVVGADGLRSTVRRLAFGPDTDYLRPFHHIIAATVLKEPVPGFKASDGIVVAEPGRSAWVFPFIDHKPAMIFNYRTDDEDAQFRRPPIESLRRAFGPEPTGPVLGNLLDQFEAADDYLFDSTHQVVMPSWHTDRVVLLGDSAWCVTLYSGMGASSALAGADFLGTALQRNPGSPARGLREWENRLRPFMATHQEIGRRDLVMFVPQTQRDKNTRTMSQTLLGTPAGKRLMRRVFASQFHEKSIDIAAA</sequence>
<dbReference type="EMBL" id="JBHUOG010000002">
    <property type="protein sequence ID" value="MFD2796483.1"/>
    <property type="molecule type" value="Genomic_DNA"/>
</dbReference>
<accession>A0ABW5VXW0</accession>
<comment type="caution">
    <text evidence="2">The sequence shown here is derived from an EMBL/GenBank/DDBJ whole genome shotgun (WGS) entry which is preliminary data.</text>
</comment>
<dbReference type="InterPro" id="IPR036188">
    <property type="entry name" value="FAD/NAD-bd_sf"/>
</dbReference>
<dbReference type="Gene3D" id="3.50.50.60">
    <property type="entry name" value="FAD/NAD(P)-binding domain"/>
    <property type="match status" value="1"/>
</dbReference>
<dbReference type="PANTHER" id="PTHR46865:SF8">
    <property type="entry name" value="POSSIBLE OXIDOREDUCTASE"/>
    <property type="match status" value="1"/>
</dbReference>
<dbReference type="Gene3D" id="3.30.9.10">
    <property type="entry name" value="D-Amino Acid Oxidase, subunit A, domain 2"/>
    <property type="match status" value="1"/>
</dbReference>
<organism evidence="2 3">
    <name type="scientific">Promicromonospora vindobonensis</name>
    <dbReference type="NCBI Taxonomy" id="195748"/>
    <lineage>
        <taxon>Bacteria</taxon>
        <taxon>Bacillati</taxon>
        <taxon>Actinomycetota</taxon>
        <taxon>Actinomycetes</taxon>
        <taxon>Micrococcales</taxon>
        <taxon>Promicromonosporaceae</taxon>
        <taxon>Promicromonospora</taxon>
    </lineage>
</organism>
<name>A0ABW5VXW0_9MICO</name>
<dbReference type="Pfam" id="PF01494">
    <property type="entry name" value="FAD_binding_3"/>
    <property type="match status" value="1"/>
</dbReference>
<proteinExistence type="predicted"/>
<reference evidence="3" key="1">
    <citation type="journal article" date="2019" name="Int. J. Syst. Evol. Microbiol.">
        <title>The Global Catalogue of Microorganisms (GCM) 10K type strain sequencing project: providing services to taxonomists for standard genome sequencing and annotation.</title>
        <authorList>
            <consortium name="The Broad Institute Genomics Platform"/>
            <consortium name="The Broad Institute Genome Sequencing Center for Infectious Disease"/>
            <person name="Wu L."/>
            <person name="Ma J."/>
        </authorList>
    </citation>
    <scope>NUCLEOTIDE SEQUENCE [LARGE SCALE GENOMIC DNA]</scope>
    <source>
        <strain evidence="3">CCM 7044</strain>
    </source>
</reference>
<feature type="domain" description="FAD-binding" evidence="1">
    <location>
        <begin position="6"/>
        <end position="325"/>
    </location>
</feature>
<dbReference type="Proteomes" id="UP001597479">
    <property type="component" value="Unassembled WGS sequence"/>
</dbReference>
<keyword evidence="2" id="KW-0560">Oxidoreductase</keyword>
<keyword evidence="2" id="KW-0503">Monooxygenase</keyword>
<dbReference type="InterPro" id="IPR051704">
    <property type="entry name" value="FAD_aromatic-hydroxylase"/>
</dbReference>
<evidence type="ECO:0000259" key="1">
    <source>
        <dbReference type="Pfam" id="PF01494"/>
    </source>
</evidence>